<dbReference type="CDD" id="cd00118">
    <property type="entry name" value="LysM"/>
    <property type="match status" value="1"/>
</dbReference>
<organism evidence="8">
    <name type="scientific">Notodromas monacha</name>
    <dbReference type="NCBI Taxonomy" id="399045"/>
    <lineage>
        <taxon>Eukaryota</taxon>
        <taxon>Metazoa</taxon>
        <taxon>Ecdysozoa</taxon>
        <taxon>Arthropoda</taxon>
        <taxon>Crustacea</taxon>
        <taxon>Oligostraca</taxon>
        <taxon>Ostracoda</taxon>
        <taxon>Podocopa</taxon>
        <taxon>Podocopida</taxon>
        <taxon>Cypridocopina</taxon>
        <taxon>Cypridoidea</taxon>
        <taxon>Cyprididae</taxon>
        <taxon>Notodromas</taxon>
    </lineage>
</organism>
<evidence type="ECO:0000256" key="2">
    <source>
        <dbReference type="ARBA" id="ARBA00009540"/>
    </source>
</evidence>
<proteinExistence type="inferred from homology"/>
<dbReference type="PANTHER" id="PTHR23354:SF62">
    <property type="entry name" value="MUSTARD, ISOFORM V"/>
    <property type="match status" value="1"/>
</dbReference>
<reference evidence="8" key="1">
    <citation type="submission" date="2020-11" db="EMBL/GenBank/DDBJ databases">
        <authorList>
            <person name="Tran Van P."/>
        </authorList>
    </citation>
    <scope>NUCLEOTIDE SEQUENCE</scope>
</reference>
<feature type="compositionally biased region" description="Low complexity" evidence="5">
    <location>
        <begin position="56"/>
        <end position="69"/>
    </location>
</feature>
<dbReference type="PANTHER" id="PTHR23354">
    <property type="entry name" value="NUCLEOLAR PROTEIN 7/ESTROGEN RECEPTOR COACTIVATOR-RELATED"/>
    <property type="match status" value="1"/>
</dbReference>
<feature type="compositionally biased region" description="Polar residues" evidence="5">
    <location>
        <begin position="327"/>
        <end position="337"/>
    </location>
</feature>
<dbReference type="SUPFAM" id="SSF54106">
    <property type="entry name" value="LysM domain"/>
    <property type="match status" value="1"/>
</dbReference>
<dbReference type="GO" id="GO:0005634">
    <property type="term" value="C:nucleus"/>
    <property type="evidence" value="ECO:0007669"/>
    <property type="project" value="TreeGrafter"/>
</dbReference>
<dbReference type="EMBL" id="CAJPEX010000347">
    <property type="protein sequence ID" value="CAG0915193.1"/>
    <property type="molecule type" value="Genomic_DNA"/>
</dbReference>
<dbReference type="PROSITE" id="PS51886">
    <property type="entry name" value="TLDC"/>
    <property type="match status" value="1"/>
</dbReference>
<feature type="region of interest" description="Disordered" evidence="5">
    <location>
        <begin position="313"/>
        <end position="373"/>
    </location>
</feature>
<accession>A0A7R9BGT0</accession>
<dbReference type="AlphaFoldDB" id="A0A7R9BGT0"/>
<evidence type="ECO:0000313" key="9">
    <source>
        <dbReference type="Proteomes" id="UP000678499"/>
    </source>
</evidence>
<dbReference type="InterPro" id="IPR006571">
    <property type="entry name" value="TLDc_dom"/>
</dbReference>
<evidence type="ECO:0000313" key="8">
    <source>
        <dbReference type="EMBL" id="CAD7275041.1"/>
    </source>
</evidence>
<feature type="compositionally biased region" description="Basic and acidic residues" evidence="5">
    <location>
        <begin position="484"/>
        <end position="497"/>
    </location>
</feature>
<feature type="region of interest" description="Disordered" evidence="5">
    <location>
        <begin position="429"/>
        <end position="499"/>
    </location>
</feature>
<name>A0A7R9BGT0_9CRUS</name>
<dbReference type="Proteomes" id="UP000678499">
    <property type="component" value="Unassembled WGS sequence"/>
</dbReference>
<dbReference type="InterPro" id="IPR018392">
    <property type="entry name" value="LysM"/>
</dbReference>
<feature type="compositionally biased region" description="Low complexity" evidence="5">
    <location>
        <begin position="438"/>
        <end position="457"/>
    </location>
</feature>
<evidence type="ECO:0000256" key="3">
    <source>
        <dbReference type="ARBA" id="ARBA00023128"/>
    </source>
</evidence>
<dbReference type="GO" id="GO:0005739">
    <property type="term" value="C:mitochondrion"/>
    <property type="evidence" value="ECO:0007669"/>
    <property type="project" value="UniProtKB-SubCell"/>
</dbReference>
<dbReference type="EMBL" id="OA882384">
    <property type="protein sequence ID" value="CAD7275041.1"/>
    <property type="molecule type" value="Genomic_DNA"/>
</dbReference>
<feature type="compositionally biased region" description="Basic and acidic residues" evidence="5">
    <location>
        <begin position="385"/>
        <end position="394"/>
    </location>
</feature>
<feature type="compositionally biased region" description="Pro residues" evidence="5">
    <location>
        <begin position="397"/>
        <end position="406"/>
    </location>
</feature>
<dbReference type="OrthoDB" id="26679at2759"/>
<feature type="region of interest" description="Disordered" evidence="5">
    <location>
        <begin position="156"/>
        <end position="198"/>
    </location>
</feature>
<feature type="domain" description="LysM" evidence="6">
    <location>
        <begin position="94"/>
        <end position="138"/>
    </location>
</feature>
<dbReference type="Gene3D" id="3.10.350.10">
    <property type="entry name" value="LysM domain"/>
    <property type="match status" value="1"/>
</dbReference>
<evidence type="ECO:0000256" key="5">
    <source>
        <dbReference type="SAM" id="MobiDB-lite"/>
    </source>
</evidence>
<protein>
    <recommendedName>
        <fullName evidence="4">Oxidation resistance protein 1</fullName>
    </recommendedName>
</protein>
<keyword evidence="3" id="KW-0496">Mitochondrion</keyword>
<feature type="compositionally biased region" description="Low complexity" evidence="5">
    <location>
        <begin position="179"/>
        <end position="191"/>
    </location>
</feature>
<feature type="compositionally biased region" description="Polar residues" evidence="5">
    <location>
        <begin position="10"/>
        <end position="24"/>
    </location>
</feature>
<comment type="similarity">
    <text evidence="2">Belongs to the OXR1 family.</text>
</comment>
<keyword evidence="9" id="KW-1185">Reference proteome</keyword>
<evidence type="ECO:0000256" key="4">
    <source>
        <dbReference type="ARBA" id="ARBA00040604"/>
    </source>
</evidence>
<dbReference type="InterPro" id="IPR036779">
    <property type="entry name" value="LysM_dom_sf"/>
</dbReference>
<dbReference type="GO" id="GO:0006979">
    <property type="term" value="P:response to oxidative stress"/>
    <property type="evidence" value="ECO:0007669"/>
    <property type="project" value="TreeGrafter"/>
</dbReference>
<dbReference type="SMART" id="SM00584">
    <property type="entry name" value="TLDc"/>
    <property type="match status" value="1"/>
</dbReference>
<dbReference type="PROSITE" id="PS51782">
    <property type="entry name" value="LYSM"/>
    <property type="match status" value="1"/>
</dbReference>
<feature type="compositionally biased region" description="Basic and acidic residues" evidence="5">
    <location>
        <begin position="346"/>
        <end position="360"/>
    </location>
</feature>
<feature type="compositionally biased region" description="Polar residues" evidence="5">
    <location>
        <begin position="460"/>
        <end position="483"/>
    </location>
</feature>
<feature type="region of interest" description="Disordered" evidence="5">
    <location>
        <begin position="385"/>
        <end position="417"/>
    </location>
</feature>
<dbReference type="Pfam" id="PF01476">
    <property type="entry name" value="LysM"/>
    <property type="match status" value="1"/>
</dbReference>
<gene>
    <name evidence="8" type="ORF">NMOB1V02_LOCUS2848</name>
</gene>
<sequence length="993" mass="109272">MFGGIRNVGDPSQSPEPGQGPTRQRSFKDRLRDGISHGLAWQNKSKSMDQAGTRPLGGASPPLLPSFGPRGAGEQEGKDVKMGSSGGLDVADLPTYVVQNADTLNSVAAKFGLTPSELAKANRLSSRYVVFPGQTLKVPRGPTPATTVTPCVDILAAGGDANPEDVSNSPSEKGRSERLGSSLSSGSGSRQLSRESDDLDRDSLEKFLKLHVRHVSDGQGVVDGVLLVTPNAVMFDPNVSDPLVIENGAEAYGLIAPLELVVNSAIYFDMVHSKTKDGKYDPSRREKGEIYYGKGTIRRDPSIHLEAAVCDETVSEKRDESEEKAQESSTNTATIAPQPTKPVLDSPKRVPVEIKPEPKRSSSTCSSGSGSMLFSLNPREILKSISGDDREPESPCHTPPVHPPPGLERQESKKQKVLKRLSNPLQWIDSLGSMDSQNSSHPNTPPTNSSLSSPLHTAQGHHSPSLSATVFSKMFSRSQSSETGTRKAEHSRSESGDAGKLTYRNVMSMDDMPDLFASIDKLLPKMTTPAWTVEPPLYLCLRTGRPKNKRIPCSTPVVAYGVRKVLPEYWFLVPQSRAEELYVFLRTWMPDLYGEVNEKYLADHDMDLVEEELLLENDGQEDGRGMSAADNASSHIGDLKESWEFRRFNPWTRAPGANSTIYGTGAKARTWAMTIASRVSHPRITQMIKAPYTRLYSLVRTKAPRPNLSSLEHAFEIEPYEKNVRSAWWSQVVSASEDEVQQALHGSNTDDEFIPELVGDSEIFNMQQRKHLIRVIPARCQGYPWRLGFSTSRDGFSLASLYRKMECVDSCVLLMIQDTQHNVFGALLSDAPTLQDHFYGTGESFVFSFTPPRVEEKAEETEPENGDAIGKEVEEIAVAEEESVECGKLGAAEGELEIEDKDADAKNKAVRDEQAKMNMGKHFRVFKWSGENSFFIRSQPDSLTVGAGDGHFGLLLDGDLNHGRTDVCSTFRNDVLAADNDFVILTIECWFFE</sequence>
<feature type="compositionally biased region" description="Basic and acidic residues" evidence="5">
    <location>
        <begin position="314"/>
        <end position="326"/>
    </location>
</feature>
<dbReference type="SMART" id="SM00257">
    <property type="entry name" value="LysM"/>
    <property type="match status" value="1"/>
</dbReference>
<evidence type="ECO:0000259" key="6">
    <source>
        <dbReference type="PROSITE" id="PS51782"/>
    </source>
</evidence>
<comment type="subcellular location">
    <subcellularLocation>
        <location evidence="1">Mitochondrion</location>
    </subcellularLocation>
</comment>
<feature type="compositionally biased region" description="Low complexity" evidence="5">
    <location>
        <begin position="361"/>
        <end position="371"/>
    </location>
</feature>
<feature type="compositionally biased region" description="Basic and acidic residues" evidence="5">
    <location>
        <begin position="26"/>
        <end position="35"/>
    </location>
</feature>
<evidence type="ECO:0000256" key="1">
    <source>
        <dbReference type="ARBA" id="ARBA00004173"/>
    </source>
</evidence>
<feature type="domain" description="TLDc" evidence="7">
    <location>
        <begin position="762"/>
        <end position="993"/>
    </location>
</feature>
<evidence type="ECO:0000259" key="7">
    <source>
        <dbReference type="PROSITE" id="PS51886"/>
    </source>
</evidence>
<dbReference type="Pfam" id="PF07534">
    <property type="entry name" value="TLD"/>
    <property type="match status" value="2"/>
</dbReference>
<feature type="region of interest" description="Disordered" evidence="5">
    <location>
        <begin position="1"/>
        <end position="86"/>
    </location>
</feature>